<evidence type="ECO:0000256" key="2">
    <source>
        <dbReference type="PIRSR" id="PIRSR000137-2"/>
    </source>
</evidence>
<dbReference type="SUPFAM" id="SSF54373">
    <property type="entry name" value="FAD-linked reductases, C-terminal domain"/>
    <property type="match status" value="1"/>
</dbReference>
<dbReference type="GO" id="GO:0016614">
    <property type="term" value="F:oxidoreductase activity, acting on CH-OH group of donors"/>
    <property type="evidence" value="ECO:0007669"/>
    <property type="project" value="InterPro"/>
</dbReference>
<keyword evidence="2 3" id="KW-0274">FAD</keyword>
<accession>A0AAN6MAS0</accession>
<feature type="binding site" evidence="2">
    <location>
        <position position="246"/>
    </location>
    <ligand>
        <name>FAD</name>
        <dbReference type="ChEBI" id="CHEBI:57692"/>
    </ligand>
</feature>
<evidence type="ECO:0000256" key="4">
    <source>
        <dbReference type="SAM" id="SignalP"/>
    </source>
</evidence>
<dbReference type="PROSITE" id="PS00623">
    <property type="entry name" value="GMC_OXRED_1"/>
    <property type="match status" value="1"/>
</dbReference>
<comment type="cofactor">
    <cofactor evidence="2">
        <name>FAD</name>
        <dbReference type="ChEBI" id="CHEBI:57692"/>
    </cofactor>
</comment>
<comment type="caution">
    <text evidence="6">The sequence shown here is derived from an EMBL/GenBank/DDBJ whole genome shotgun (WGS) entry which is preliminary data.</text>
</comment>
<proteinExistence type="inferred from homology"/>
<dbReference type="EMBL" id="MU856435">
    <property type="protein sequence ID" value="KAK3896714.1"/>
    <property type="molecule type" value="Genomic_DNA"/>
</dbReference>
<dbReference type="InterPro" id="IPR053208">
    <property type="entry name" value="GMC_Oxidoreductase_CD"/>
</dbReference>
<dbReference type="Pfam" id="PF05199">
    <property type="entry name" value="GMC_oxred_C"/>
    <property type="match status" value="1"/>
</dbReference>
<feature type="domain" description="Glucose-methanol-choline oxidoreductase N-terminal" evidence="5">
    <location>
        <begin position="117"/>
        <end position="140"/>
    </location>
</feature>
<protein>
    <submittedName>
        <fullName evidence="6">Cellobiose dehydrogenase</fullName>
    </submittedName>
</protein>
<dbReference type="Pfam" id="PF00732">
    <property type="entry name" value="GMC_oxred_N"/>
    <property type="match status" value="1"/>
</dbReference>
<dbReference type="GO" id="GO:0050660">
    <property type="term" value="F:flavin adenine dinucleotide binding"/>
    <property type="evidence" value="ECO:0007669"/>
    <property type="project" value="InterPro"/>
</dbReference>
<evidence type="ECO:0000313" key="7">
    <source>
        <dbReference type="Proteomes" id="UP001303889"/>
    </source>
</evidence>
<dbReference type="PIRSF" id="PIRSF000137">
    <property type="entry name" value="Alcohol_oxidase"/>
    <property type="match status" value="1"/>
</dbReference>
<dbReference type="Proteomes" id="UP001303889">
    <property type="component" value="Unassembled WGS sequence"/>
</dbReference>
<keyword evidence="4" id="KW-0732">Signal</keyword>
<dbReference type="Gene3D" id="3.50.50.60">
    <property type="entry name" value="FAD/NAD(P)-binding domain"/>
    <property type="match status" value="1"/>
</dbReference>
<reference evidence="6" key="2">
    <citation type="submission" date="2023-05" db="EMBL/GenBank/DDBJ databases">
        <authorList>
            <consortium name="Lawrence Berkeley National Laboratory"/>
            <person name="Steindorff A."/>
            <person name="Hensen N."/>
            <person name="Bonometti L."/>
            <person name="Westerberg I."/>
            <person name="Brannstrom I.O."/>
            <person name="Guillou S."/>
            <person name="Cros-Aarteil S."/>
            <person name="Calhoun S."/>
            <person name="Haridas S."/>
            <person name="Kuo A."/>
            <person name="Mondo S."/>
            <person name="Pangilinan J."/>
            <person name="Riley R."/>
            <person name="Labutti K."/>
            <person name="Andreopoulos B."/>
            <person name="Lipzen A."/>
            <person name="Chen C."/>
            <person name="Yanf M."/>
            <person name="Daum C."/>
            <person name="Ng V."/>
            <person name="Clum A."/>
            <person name="Ohm R."/>
            <person name="Martin F."/>
            <person name="Silar P."/>
            <person name="Natvig D."/>
            <person name="Lalanne C."/>
            <person name="Gautier V."/>
            <person name="Ament-Velasquez S.L."/>
            <person name="Kruys A."/>
            <person name="Hutchinson M.I."/>
            <person name="Powell A.J."/>
            <person name="Barry K."/>
            <person name="Miller A.N."/>
            <person name="Grigoriev I.V."/>
            <person name="Debuchy R."/>
            <person name="Gladieux P."/>
            <person name="Thoren M.H."/>
            <person name="Johannesson H."/>
        </authorList>
    </citation>
    <scope>NUCLEOTIDE SEQUENCE</scope>
    <source>
        <strain evidence="6">CBS 103.79</strain>
    </source>
</reference>
<dbReference type="InterPro" id="IPR012132">
    <property type="entry name" value="GMC_OxRdtase"/>
</dbReference>
<evidence type="ECO:0000256" key="1">
    <source>
        <dbReference type="ARBA" id="ARBA00010790"/>
    </source>
</evidence>
<feature type="chain" id="PRO_5043015686" evidence="4">
    <location>
        <begin position="26"/>
        <end position="572"/>
    </location>
</feature>
<organism evidence="6 7">
    <name type="scientific">Staphylotrichum tortipilum</name>
    <dbReference type="NCBI Taxonomy" id="2831512"/>
    <lineage>
        <taxon>Eukaryota</taxon>
        <taxon>Fungi</taxon>
        <taxon>Dikarya</taxon>
        <taxon>Ascomycota</taxon>
        <taxon>Pezizomycotina</taxon>
        <taxon>Sordariomycetes</taxon>
        <taxon>Sordariomycetidae</taxon>
        <taxon>Sordariales</taxon>
        <taxon>Chaetomiaceae</taxon>
        <taxon>Staphylotrichum</taxon>
    </lineage>
</organism>
<evidence type="ECO:0000313" key="6">
    <source>
        <dbReference type="EMBL" id="KAK3896714.1"/>
    </source>
</evidence>
<dbReference type="InterPro" id="IPR000172">
    <property type="entry name" value="GMC_OxRdtase_N"/>
</dbReference>
<dbReference type="PANTHER" id="PTHR47190:SF2">
    <property type="entry name" value="CELLOBIOSE DEHYDROGENASE (AFU_ORTHOLOGUE AFUA_2G17620)"/>
    <property type="match status" value="1"/>
</dbReference>
<dbReference type="Gene3D" id="3.30.410.10">
    <property type="entry name" value="Cholesterol Oxidase, domain 2"/>
    <property type="match status" value="1"/>
</dbReference>
<keyword evidence="7" id="KW-1185">Reference proteome</keyword>
<comment type="similarity">
    <text evidence="1 3">Belongs to the GMC oxidoreductase family.</text>
</comment>
<dbReference type="AlphaFoldDB" id="A0AAN6MAS0"/>
<dbReference type="InterPro" id="IPR036188">
    <property type="entry name" value="FAD/NAD-bd_sf"/>
</dbReference>
<dbReference type="PANTHER" id="PTHR47190">
    <property type="entry name" value="DEHYDROGENASE, PUTATIVE-RELATED"/>
    <property type="match status" value="1"/>
</dbReference>
<evidence type="ECO:0000259" key="5">
    <source>
        <dbReference type="PROSITE" id="PS00623"/>
    </source>
</evidence>
<evidence type="ECO:0000256" key="3">
    <source>
        <dbReference type="RuleBase" id="RU003968"/>
    </source>
</evidence>
<gene>
    <name evidence="6" type="ORF">C8A05DRAFT_48357</name>
</gene>
<dbReference type="InterPro" id="IPR007867">
    <property type="entry name" value="GMC_OxRtase_C"/>
</dbReference>
<dbReference type="Pfam" id="PF13450">
    <property type="entry name" value="NAD_binding_8"/>
    <property type="match status" value="1"/>
</dbReference>
<name>A0AAN6MAS0_9PEZI</name>
<sequence>MQISSKLTSAVCALVLWLQPVVVRAQCVNVTSTETYDYIVVGSGAGGIPMADRLSEAGHKVLLIEKGPPSTGRWGGTMKPAWLSNTNLTRFDVPGLCNQIWADPTGAVCTDVDQMAGCMLGGGTAVNAGLWWKPHPADWDVNFPEGWHNTDVSAATERVFSRIPGTIAPSMDGKWYMSQGFDMLNANLKAAGWEYLIPNDHPDKKNRTFGHSTFMYSGGERGGPLATYLVSASGRKSFALWMNTIVTRVVREGGHATGVDVQCSGAGHVGRVSLTPKTGRVIISAGAFGSAKLLFRSGIGPTDQLNVIKNSTDGPMMISSDQWINLPVGYNLNDHVGTDIEVSHPDVVFYDYYGAWKNPIVSDTATYLGEAYRRCTSLHGEIGAADLTLWEIIKGSDGISRHIQWQARVEGMLSTSMTITQYLGTGTLSRGRMTITKQLNTVVSTPPYLRDAHDREAVIMGLNSLRDSLKGISNLTWISPAAGVASEQFVDSIPATPARRCSNHWIGTAKIGTDDGRTGGTSVVDLNTKVYGTDNIFVVDASIFPGHITGNPSAAIVIAAEHAAVKILALPA</sequence>
<feature type="signal peptide" evidence="4">
    <location>
        <begin position="1"/>
        <end position="25"/>
    </location>
</feature>
<dbReference type="SUPFAM" id="SSF51905">
    <property type="entry name" value="FAD/NAD(P)-binding domain"/>
    <property type="match status" value="1"/>
</dbReference>
<keyword evidence="3" id="KW-0285">Flavoprotein</keyword>
<reference evidence="6" key="1">
    <citation type="journal article" date="2023" name="Mol. Phylogenet. Evol.">
        <title>Genome-scale phylogeny and comparative genomics of the fungal order Sordariales.</title>
        <authorList>
            <person name="Hensen N."/>
            <person name="Bonometti L."/>
            <person name="Westerberg I."/>
            <person name="Brannstrom I.O."/>
            <person name="Guillou S."/>
            <person name="Cros-Aarteil S."/>
            <person name="Calhoun S."/>
            <person name="Haridas S."/>
            <person name="Kuo A."/>
            <person name="Mondo S."/>
            <person name="Pangilinan J."/>
            <person name="Riley R."/>
            <person name="LaButti K."/>
            <person name="Andreopoulos B."/>
            <person name="Lipzen A."/>
            <person name="Chen C."/>
            <person name="Yan M."/>
            <person name="Daum C."/>
            <person name="Ng V."/>
            <person name="Clum A."/>
            <person name="Steindorff A."/>
            <person name="Ohm R.A."/>
            <person name="Martin F."/>
            <person name="Silar P."/>
            <person name="Natvig D.O."/>
            <person name="Lalanne C."/>
            <person name="Gautier V."/>
            <person name="Ament-Velasquez S.L."/>
            <person name="Kruys A."/>
            <person name="Hutchinson M.I."/>
            <person name="Powell A.J."/>
            <person name="Barry K."/>
            <person name="Miller A.N."/>
            <person name="Grigoriev I.V."/>
            <person name="Debuchy R."/>
            <person name="Gladieux P."/>
            <person name="Hiltunen Thoren M."/>
            <person name="Johannesson H."/>
        </authorList>
    </citation>
    <scope>NUCLEOTIDE SEQUENCE</scope>
    <source>
        <strain evidence="6">CBS 103.79</strain>
    </source>
</reference>